<evidence type="ECO:0000256" key="1">
    <source>
        <dbReference type="ARBA" id="ARBA00004701"/>
    </source>
</evidence>
<dbReference type="InterPro" id="IPR017476">
    <property type="entry name" value="UDP-Glc/GDP-Man"/>
</dbReference>
<comment type="caution">
    <text evidence="10">The sequence shown here is derived from an EMBL/GenBank/DDBJ whole genome shotgun (WGS) entry which is preliminary data.</text>
</comment>
<dbReference type="SUPFAM" id="SSF51735">
    <property type="entry name" value="NAD(P)-binding Rossmann-fold domains"/>
    <property type="match status" value="1"/>
</dbReference>
<evidence type="ECO:0000256" key="8">
    <source>
        <dbReference type="PIRNR" id="PIRNR000124"/>
    </source>
</evidence>
<keyword evidence="5 8" id="KW-0560">Oxidoreductase</keyword>
<dbReference type="PANTHER" id="PTHR43750:SF3">
    <property type="entry name" value="UDP-GLUCOSE 6-DEHYDROGENASE TUAD"/>
    <property type="match status" value="1"/>
</dbReference>
<dbReference type="EMBL" id="JAFMYW010000008">
    <property type="protein sequence ID" value="MBO0951610.1"/>
    <property type="molecule type" value="Genomic_DNA"/>
</dbReference>
<dbReference type="InterPro" id="IPR014027">
    <property type="entry name" value="UDP-Glc/GDP-Man_DH_C"/>
</dbReference>
<dbReference type="InterPro" id="IPR001732">
    <property type="entry name" value="UDP-Glc/GDP-Man_DH_N"/>
</dbReference>
<evidence type="ECO:0000256" key="2">
    <source>
        <dbReference type="ARBA" id="ARBA00006601"/>
    </source>
</evidence>
<keyword evidence="11" id="KW-1185">Reference proteome</keyword>
<accession>A0ABS3JNN2</accession>
<comment type="catalytic activity">
    <reaction evidence="7 8">
        <text>UDP-alpha-D-glucose + 2 NAD(+) + H2O = UDP-alpha-D-glucuronate + 2 NADH + 3 H(+)</text>
        <dbReference type="Rhea" id="RHEA:23596"/>
        <dbReference type="ChEBI" id="CHEBI:15377"/>
        <dbReference type="ChEBI" id="CHEBI:15378"/>
        <dbReference type="ChEBI" id="CHEBI:57540"/>
        <dbReference type="ChEBI" id="CHEBI:57945"/>
        <dbReference type="ChEBI" id="CHEBI:58052"/>
        <dbReference type="ChEBI" id="CHEBI:58885"/>
        <dbReference type="EC" id="1.1.1.22"/>
    </reaction>
</comment>
<proteinExistence type="inferred from homology"/>
<gene>
    <name evidence="10" type="ORF">J2I46_23705</name>
</gene>
<evidence type="ECO:0000256" key="3">
    <source>
        <dbReference type="ARBA" id="ARBA00012954"/>
    </source>
</evidence>
<dbReference type="PIRSF" id="PIRSF500134">
    <property type="entry name" value="UDPglc_DH_bac"/>
    <property type="match status" value="1"/>
</dbReference>
<comment type="similarity">
    <text evidence="2 8">Belongs to the UDP-glucose/GDP-mannose dehydrogenase family.</text>
</comment>
<dbReference type="InterPro" id="IPR028357">
    <property type="entry name" value="UDPglc_DH_bac"/>
</dbReference>
<dbReference type="RefSeq" id="WP_207331559.1">
    <property type="nucleotide sequence ID" value="NZ_JAFMYW010000008.1"/>
</dbReference>
<dbReference type="SMART" id="SM00984">
    <property type="entry name" value="UDPG_MGDP_dh_C"/>
    <property type="match status" value="1"/>
</dbReference>
<comment type="pathway">
    <text evidence="1">Nucleotide-sugar biosynthesis; UDP-alpha-D-glucuronate biosynthesis; UDP-alpha-D-glucuronate from UDP-alpha-D-glucose: step 1/1.</text>
</comment>
<keyword evidence="6 8" id="KW-0520">NAD</keyword>
<dbReference type="InterPro" id="IPR036291">
    <property type="entry name" value="NAD(P)-bd_dom_sf"/>
</dbReference>
<dbReference type="Gene3D" id="3.40.50.720">
    <property type="entry name" value="NAD(P)-binding Rossmann-like Domain"/>
    <property type="match status" value="2"/>
</dbReference>
<dbReference type="InterPro" id="IPR014026">
    <property type="entry name" value="UDP-Glc/GDP-Man_DH_dimer"/>
</dbReference>
<evidence type="ECO:0000256" key="4">
    <source>
        <dbReference type="ARBA" id="ARBA00015132"/>
    </source>
</evidence>
<evidence type="ECO:0000256" key="6">
    <source>
        <dbReference type="ARBA" id="ARBA00023027"/>
    </source>
</evidence>
<organism evidence="10 11">
    <name type="scientific">Fibrella forsythiae</name>
    <dbReference type="NCBI Taxonomy" id="2817061"/>
    <lineage>
        <taxon>Bacteria</taxon>
        <taxon>Pseudomonadati</taxon>
        <taxon>Bacteroidota</taxon>
        <taxon>Cytophagia</taxon>
        <taxon>Cytophagales</taxon>
        <taxon>Spirosomataceae</taxon>
        <taxon>Fibrella</taxon>
    </lineage>
</organism>
<dbReference type="EC" id="1.1.1.22" evidence="3 8"/>
<reference evidence="10 11" key="1">
    <citation type="submission" date="2021-03" db="EMBL/GenBank/DDBJ databases">
        <title>Fibrella sp. HMF5405 genome sequencing and assembly.</title>
        <authorList>
            <person name="Kang H."/>
            <person name="Kim H."/>
            <person name="Bae S."/>
            <person name="Joh K."/>
        </authorList>
    </citation>
    <scope>NUCLEOTIDE SEQUENCE [LARGE SCALE GENOMIC DNA]</scope>
    <source>
        <strain evidence="10 11">HMF5405</strain>
    </source>
</reference>
<name>A0ABS3JNN2_9BACT</name>
<dbReference type="SUPFAM" id="SSF48179">
    <property type="entry name" value="6-phosphogluconate dehydrogenase C-terminal domain-like"/>
    <property type="match status" value="1"/>
</dbReference>
<dbReference type="SUPFAM" id="SSF52413">
    <property type="entry name" value="UDP-glucose/GDP-mannose dehydrogenase C-terminal domain"/>
    <property type="match status" value="1"/>
</dbReference>
<sequence>MKIAVVGTGYVGLVTGTCFAETGNQVTCVDIDERKVEKLNNRIIPIYEPGLDVLFHRNVEEGRLKFTTNLAEGIKGAEVIFLALPTPPGEDGSADLKYILGVANDLGPILEQYAVIVDKSTVPVGTAEKVHACIVKSAKVDFDVVSNPEFLREGVAVEDFMKPDRVVIGTKSDKAKAVMNRLYAPLVRQGNPVIFMDERSAEMTKYAANAFLATKITFMNEIANLCEKVGANVDDIRKGIGTDSRIGKRFLFAGIGYGGSCFPKDVQALAKTAQDYDYDFKVLQSVMDVNNAQKKRLLPVIKKHFGDDLKGKTIAVWGLAFKPYTDDIREAPALDNIRELLAEGVKVTAYDPEAMENVRNILGNQITFAHTSYAALDDADALVIMTEWPMFRTPEFEKMNLLLKSKVIFDGRNVYELEQMREMGYTYYSIGREVVNS</sequence>
<dbReference type="Proteomes" id="UP000664628">
    <property type="component" value="Unassembled WGS sequence"/>
</dbReference>
<evidence type="ECO:0000313" key="11">
    <source>
        <dbReference type="Proteomes" id="UP000664628"/>
    </source>
</evidence>
<evidence type="ECO:0000313" key="10">
    <source>
        <dbReference type="EMBL" id="MBO0951610.1"/>
    </source>
</evidence>
<dbReference type="Pfam" id="PF03721">
    <property type="entry name" value="UDPG_MGDP_dh_N"/>
    <property type="match status" value="1"/>
</dbReference>
<dbReference type="Pfam" id="PF00984">
    <property type="entry name" value="UDPG_MGDP_dh"/>
    <property type="match status" value="1"/>
</dbReference>
<feature type="domain" description="UDP-glucose/GDP-mannose dehydrogenase C-terminal" evidence="9">
    <location>
        <begin position="315"/>
        <end position="417"/>
    </location>
</feature>
<protein>
    <recommendedName>
        <fullName evidence="4 8">UDP-glucose 6-dehydrogenase</fullName>
        <ecNumber evidence="3 8">1.1.1.22</ecNumber>
    </recommendedName>
</protein>
<evidence type="ECO:0000259" key="9">
    <source>
        <dbReference type="SMART" id="SM00984"/>
    </source>
</evidence>
<dbReference type="Pfam" id="PF03720">
    <property type="entry name" value="UDPG_MGDP_dh_C"/>
    <property type="match status" value="1"/>
</dbReference>
<dbReference type="InterPro" id="IPR036220">
    <property type="entry name" value="UDP-Glc/GDP-Man_DH_C_sf"/>
</dbReference>
<evidence type="ECO:0000256" key="5">
    <source>
        <dbReference type="ARBA" id="ARBA00023002"/>
    </source>
</evidence>
<dbReference type="PANTHER" id="PTHR43750">
    <property type="entry name" value="UDP-GLUCOSE 6-DEHYDROGENASE TUAD"/>
    <property type="match status" value="1"/>
</dbReference>
<dbReference type="Gene3D" id="1.20.5.100">
    <property type="entry name" value="Cytochrome c1, transmembrane anchor, C-terminal"/>
    <property type="match status" value="1"/>
</dbReference>
<dbReference type="NCBIfam" id="TIGR03026">
    <property type="entry name" value="NDP-sugDHase"/>
    <property type="match status" value="1"/>
</dbReference>
<dbReference type="InterPro" id="IPR008927">
    <property type="entry name" value="6-PGluconate_DH-like_C_sf"/>
</dbReference>
<dbReference type="PIRSF" id="PIRSF000124">
    <property type="entry name" value="UDPglc_GDPman_dh"/>
    <property type="match status" value="1"/>
</dbReference>
<evidence type="ECO:0000256" key="7">
    <source>
        <dbReference type="ARBA" id="ARBA00047473"/>
    </source>
</evidence>